<organism evidence="2 3">
    <name type="scientific">Thomasclavelia ramosa</name>
    <dbReference type="NCBI Taxonomy" id="1547"/>
    <lineage>
        <taxon>Bacteria</taxon>
        <taxon>Bacillati</taxon>
        <taxon>Bacillota</taxon>
        <taxon>Erysipelotrichia</taxon>
        <taxon>Erysipelotrichales</taxon>
        <taxon>Coprobacillaceae</taxon>
        <taxon>Thomasclavelia</taxon>
    </lineage>
</organism>
<evidence type="ECO:0000259" key="1">
    <source>
        <dbReference type="Pfam" id="PF00814"/>
    </source>
</evidence>
<dbReference type="Pfam" id="PF00814">
    <property type="entry name" value="TsaD"/>
    <property type="match status" value="1"/>
</dbReference>
<feature type="domain" description="Gcp-like" evidence="1">
    <location>
        <begin position="33"/>
        <end position="132"/>
    </location>
</feature>
<name>A0A3E3EBK6_9FIRM</name>
<dbReference type="AlphaFoldDB" id="A0A3E3EBK6"/>
<dbReference type="SUPFAM" id="SSF53067">
    <property type="entry name" value="Actin-like ATPase domain"/>
    <property type="match status" value="1"/>
</dbReference>
<accession>A0A3E3EBK6</accession>
<gene>
    <name evidence="2" type="primary">tsaB</name>
    <name evidence="2" type="ORF">DXB93_11400</name>
</gene>
<dbReference type="Gene3D" id="3.30.420.200">
    <property type="match status" value="1"/>
</dbReference>
<dbReference type="InterPro" id="IPR000905">
    <property type="entry name" value="Gcp-like_dom"/>
</dbReference>
<protein>
    <submittedName>
        <fullName evidence="2">tRNA (Adenosine(37)-N6)-threonylcarbamoyltransferase complex dimerization subunit type 1 TsaB</fullName>
    </submittedName>
</protein>
<comment type="caution">
    <text evidence="2">The sequence shown here is derived from an EMBL/GenBank/DDBJ whole genome shotgun (WGS) entry which is preliminary data.</text>
</comment>
<keyword evidence="2" id="KW-0808">Transferase</keyword>
<dbReference type="GO" id="GO:0002949">
    <property type="term" value="P:tRNA threonylcarbamoyladenosine modification"/>
    <property type="evidence" value="ECO:0007669"/>
    <property type="project" value="InterPro"/>
</dbReference>
<proteinExistence type="predicted"/>
<dbReference type="InterPro" id="IPR043129">
    <property type="entry name" value="ATPase_NBD"/>
</dbReference>
<dbReference type="RefSeq" id="WP_117581755.1">
    <property type="nucleotide sequence ID" value="NZ_QUSL01000018.1"/>
</dbReference>
<dbReference type="Proteomes" id="UP000261032">
    <property type="component" value="Unassembled WGS sequence"/>
</dbReference>
<reference evidence="2 3" key="1">
    <citation type="submission" date="2018-08" db="EMBL/GenBank/DDBJ databases">
        <title>A genome reference for cultivated species of the human gut microbiota.</title>
        <authorList>
            <person name="Zou Y."/>
            <person name="Xue W."/>
            <person name="Luo G."/>
        </authorList>
    </citation>
    <scope>NUCLEOTIDE SEQUENCE [LARGE SCALE GENOMIC DNA]</scope>
    <source>
        <strain evidence="2 3">OM06-4</strain>
    </source>
</reference>
<dbReference type="Gene3D" id="3.30.420.40">
    <property type="match status" value="1"/>
</dbReference>
<dbReference type="InterPro" id="IPR022496">
    <property type="entry name" value="T6A_TsaB"/>
</dbReference>
<dbReference type="NCBIfam" id="TIGR03725">
    <property type="entry name" value="T6A_YeaZ"/>
    <property type="match status" value="1"/>
</dbReference>
<dbReference type="GO" id="GO:0016740">
    <property type="term" value="F:transferase activity"/>
    <property type="evidence" value="ECO:0007669"/>
    <property type="project" value="UniProtKB-KW"/>
</dbReference>
<dbReference type="EMBL" id="QUSL01000018">
    <property type="protein sequence ID" value="RGD84289.1"/>
    <property type="molecule type" value="Genomic_DNA"/>
</dbReference>
<sequence>MKTIVMDTSNAYLVIGLYEDDQCIDKYQADGNRRQSEYALTHLDEMLKKHHWEVLNVDEMIITIGPGSYTGQRVALTIAKTLAAISKIKIKAVSSLHGYAGASKVISVIDARSKKIFVGVYEHNQTIIDDQIMLIDDFANFKEQYPDFQVIGDSDLVGINKVKLDLSDCIYQAGKSVDYCQNIDNLVPHYLKDVEAKKIC</sequence>
<evidence type="ECO:0000313" key="2">
    <source>
        <dbReference type="EMBL" id="RGD84289.1"/>
    </source>
</evidence>
<evidence type="ECO:0000313" key="3">
    <source>
        <dbReference type="Proteomes" id="UP000261032"/>
    </source>
</evidence>